<evidence type="ECO:0000313" key="3">
    <source>
        <dbReference type="Proteomes" id="UP001163336"/>
    </source>
</evidence>
<name>A0ABM8C345_9BURK</name>
<keyword evidence="1" id="KW-1133">Transmembrane helix</keyword>
<reference evidence="2" key="1">
    <citation type="submission" date="2022-11" db="EMBL/GenBank/DDBJ databases">
        <title>Isolation and characterization of PLA-degrading bacterium Massilia sp. from Antarctic soil.</title>
        <authorList>
            <person name="Sato K."/>
            <person name="Gomez-Fuentes C."/>
            <person name="Ahmad S.A."/>
            <person name="Zulkharnain A."/>
        </authorList>
    </citation>
    <scope>NUCLEOTIDE SEQUENCE</scope>
    <source>
        <strain evidence="2">N-3</strain>
    </source>
</reference>
<dbReference type="RefSeq" id="WP_281912912.1">
    <property type="nucleotide sequence ID" value="NZ_AP026966.1"/>
</dbReference>
<dbReference type="Proteomes" id="UP001163336">
    <property type="component" value="Chromosome"/>
</dbReference>
<dbReference type="EMBL" id="AP026966">
    <property type="protein sequence ID" value="BDT57605.1"/>
    <property type="molecule type" value="Genomic_DNA"/>
</dbReference>
<keyword evidence="1" id="KW-0812">Transmembrane</keyword>
<evidence type="ECO:0000313" key="2">
    <source>
        <dbReference type="EMBL" id="BDT57605.1"/>
    </source>
</evidence>
<gene>
    <name evidence="2" type="ORF">MasN3_10990</name>
</gene>
<feature type="transmembrane region" description="Helical" evidence="1">
    <location>
        <begin position="123"/>
        <end position="143"/>
    </location>
</feature>
<organism evidence="2 3">
    <name type="scientific">Massilia varians</name>
    <dbReference type="NCBI Taxonomy" id="457921"/>
    <lineage>
        <taxon>Bacteria</taxon>
        <taxon>Pseudomonadati</taxon>
        <taxon>Pseudomonadota</taxon>
        <taxon>Betaproteobacteria</taxon>
        <taxon>Burkholderiales</taxon>
        <taxon>Oxalobacteraceae</taxon>
        <taxon>Telluria group</taxon>
        <taxon>Massilia</taxon>
    </lineage>
</organism>
<accession>A0ABM8C345</accession>
<sequence>MPETDLSLQWHIRDNWTARGAVLVTAALNALLINNPSSLPWWLAAAVEVALLVPLSIATAWTHGEMRRATHAQHWIRIGHHRRRVRHAAVALTALITLINFSSLYAVLAALLHGARQATGHSLLVDALNIWFTNVVVFALWFWNIDRGGPATRALSQRPPDLMFPQMSSGWPEHRAWTPGFFDYLFVSFTNATAFSPTDTLPLSVRAKLLFMVESGVSLLTVALVAARAVNILS</sequence>
<evidence type="ECO:0000256" key="1">
    <source>
        <dbReference type="SAM" id="Phobius"/>
    </source>
</evidence>
<protein>
    <recommendedName>
        <fullName evidence="4">DUF1345 domain-containing protein</fullName>
    </recommendedName>
</protein>
<feature type="transmembrane region" description="Helical" evidence="1">
    <location>
        <begin position="209"/>
        <end position="230"/>
    </location>
</feature>
<proteinExistence type="predicted"/>
<keyword evidence="3" id="KW-1185">Reference proteome</keyword>
<keyword evidence="1" id="KW-0472">Membrane</keyword>
<evidence type="ECO:0008006" key="4">
    <source>
        <dbReference type="Google" id="ProtNLM"/>
    </source>
</evidence>
<feature type="transmembrane region" description="Helical" evidence="1">
    <location>
        <begin position="39"/>
        <end position="64"/>
    </location>
</feature>
<feature type="transmembrane region" description="Helical" evidence="1">
    <location>
        <begin position="85"/>
        <end position="111"/>
    </location>
</feature>